<dbReference type="EMBL" id="JXLN01018706">
    <property type="protein sequence ID" value="KPM12052.1"/>
    <property type="molecule type" value="Genomic_DNA"/>
</dbReference>
<evidence type="ECO:0000313" key="1">
    <source>
        <dbReference type="EMBL" id="KPM12052.1"/>
    </source>
</evidence>
<protein>
    <submittedName>
        <fullName evidence="1">Uncharacterized protein</fullName>
    </submittedName>
</protein>
<dbReference type="AlphaFoldDB" id="A0A132AM13"/>
<dbReference type="VEuPathDB" id="VectorBase:SSCA008150"/>
<proteinExistence type="predicted"/>
<dbReference type="SUPFAM" id="SSF48726">
    <property type="entry name" value="Immunoglobulin"/>
    <property type="match status" value="1"/>
</dbReference>
<dbReference type="InterPro" id="IPR036179">
    <property type="entry name" value="Ig-like_dom_sf"/>
</dbReference>
<comment type="caution">
    <text evidence="1">The sequence shown here is derived from an EMBL/GenBank/DDBJ whole genome shotgun (WGS) entry which is preliminary data.</text>
</comment>
<dbReference type="InterPro" id="IPR013106">
    <property type="entry name" value="Ig_V-set"/>
</dbReference>
<dbReference type="OrthoDB" id="6234674at2759"/>
<dbReference type="Pfam" id="PF07686">
    <property type="entry name" value="V-set"/>
    <property type="match status" value="1"/>
</dbReference>
<dbReference type="InterPro" id="IPR013783">
    <property type="entry name" value="Ig-like_fold"/>
</dbReference>
<name>A0A132AM13_SARSC</name>
<dbReference type="InterPro" id="IPR007110">
    <property type="entry name" value="Ig-like_dom"/>
</dbReference>
<dbReference type="Proteomes" id="UP000616769">
    <property type="component" value="Unassembled WGS sequence"/>
</dbReference>
<reference evidence="1 2" key="1">
    <citation type="journal article" date="2015" name="Parasit. Vectors">
        <title>Draft genome of the scabies mite.</title>
        <authorList>
            <person name="Rider S.D.Jr."/>
            <person name="Morgan M.S."/>
            <person name="Arlian L.G."/>
        </authorList>
    </citation>
    <scope>NUCLEOTIDE SEQUENCE [LARGE SCALE GENOMIC DNA]</scope>
    <source>
        <strain evidence="1">Arlian Lab</strain>
    </source>
</reference>
<accession>A0A132AM13</accession>
<sequence length="89" mass="10789">MIQWYKDGSKNPIFIYYENFDPTFGEGFEERVSLVDKNTQASLNLSNIKDSDQGWYECKVFYLMRENTNDEERNRTRILLEVNFLEQFR</sequence>
<gene>
    <name evidence="1" type="ORF">QR98_0106330</name>
</gene>
<dbReference type="Gene3D" id="2.60.40.10">
    <property type="entry name" value="Immunoglobulins"/>
    <property type="match status" value="1"/>
</dbReference>
<evidence type="ECO:0000313" key="2">
    <source>
        <dbReference type="Proteomes" id="UP000616769"/>
    </source>
</evidence>
<organism evidence="1 2">
    <name type="scientific">Sarcoptes scabiei</name>
    <name type="common">Itch mite</name>
    <name type="synonym">Acarus scabiei</name>
    <dbReference type="NCBI Taxonomy" id="52283"/>
    <lineage>
        <taxon>Eukaryota</taxon>
        <taxon>Metazoa</taxon>
        <taxon>Ecdysozoa</taxon>
        <taxon>Arthropoda</taxon>
        <taxon>Chelicerata</taxon>
        <taxon>Arachnida</taxon>
        <taxon>Acari</taxon>
        <taxon>Acariformes</taxon>
        <taxon>Sarcoptiformes</taxon>
        <taxon>Astigmata</taxon>
        <taxon>Psoroptidia</taxon>
        <taxon>Sarcoptoidea</taxon>
        <taxon>Sarcoptidae</taxon>
        <taxon>Sarcoptinae</taxon>
        <taxon>Sarcoptes</taxon>
    </lineage>
</organism>
<dbReference type="PROSITE" id="PS50835">
    <property type="entry name" value="IG_LIKE"/>
    <property type="match status" value="1"/>
</dbReference>